<dbReference type="PANTHER" id="PTHR44303">
    <property type="entry name" value="DNAJ HOMOLOG SUBFAMILY C MEMBER 16"/>
    <property type="match status" value="1"/>
</dbReference>
<dbReference type="PANTHER" id="PTHR44303:SF2">
    <property type="entry name" value="DNAJ HOMOLOG SUBFAMILY C MEMBER 16"/>
    <property type="match status" value="1"/>
</dbReference>
<proteinExistence type="predicted"/>
<protein>
    <submittedName>
        <fullName evidence="2">Uncharacterized protein</fullName>
    </submittedName>
</protein>
<accession>A0A6A6MW55</accession>
<dbReference type="InterPro" id="IPR052448">
    <property type="entry name" value="DnaJ_C16_autophagy_reg"/>
</dbReference>
<organism evidence="2 3">
    <name type="scientific">Hevea brasiliensis</name>
    <name type="common">Para rubber tree</name>
    <name type="synonym">Siphonia brasiliensis</name>
    <dbReference type="NCBI Taxonomy" id="3981"/>
    <lineage>
        <taxon>Eukaryota</taxon>
        <taxon>Viridiplantae</taxon>
        <taxon>Streptophyta</taxon>
        <taxon>Embryophyta</taxon>
        <taxon>Tracheophyta</taxon>
        <taxon>Spermatophyta</taxon>
        <taxon>Magnoliopsida</taxon>
        <taxon>eudicotyledons</taxon>
        <taxon>Gunneridae</taxon>
        <taxon>Pentapetalae</taxon>
        <taxon>rosids</taxon>
        <taxon>fabids</taxon>
        <taxon>Malpighiales</taxon>
        <taxon>Euphorbiaceae</taxon>
        <taxon>Crotonoideae</taxon>
        <taxon>Micrandreae</taxon>
        <taxon>Hevea</taxon>
    </lineage>
</organism>
<evidence type="ECO:0000256" key="1">
    <source>
        <dbReference type="SAM" id="MobiDB-lite"/>
    </source>
</evidence>
<name>A0A6A6MW55_HEVBR</name>
<gene>
    <name evidence="2" type="ORF">GH714_041338</name>
</gene>
<dbReference type="Proteomes" id="UP000467840">
    <property type="component" value="Chromosome 6"/>
</dbReference>
<feature type="compositionally biased region" description="Polar residues" evidence="1">
    <location>
        <begin position="167"/>
        <end position="177"/>
    </location>
</feature>
<feature type="region of interest" description="Disordered" evidence="1">
    <location>
        <begin position="167"/>
        <end position="221"/>
    </location>
</feature>
<sequence length="221" mass="25257">MEVPVIVDHVPYETSYDTCRPRRDLTDVPRLFIVHYKRNATQDNVNVRKNEFEHEDADPASQLVARYCSSDEIPQIIQWISGTIRDGEARDLPFFKAKTPDVVPEDSDPIWSKGAQSIRSKSVGIKHMILKNIGKTYDHMGDPRIGPILLLGALMSFGTIWLMRNQPTHQSQSSQSNVKDETMRKQRERRRNASNRYISPSVTDMEPKGACQTPMSDSDRD</sequence>
<dbReference type="AlphaFoldDB" id="A0A6A6MW55"/>
<comment type="caution">
    <text evidence="2">The sequence shown here is derived from an EMBL/GenBank/DDBJ whole genome shotgun (WGS) entry which is preliminary data.</text>
</comment>
<dbReference type="EMBL" id="JAAGAX010000004">
    <property type="protein sequence ID" value="KAF2318011.1"/>
    <property type="molecule type" value="Genomic_DNA"/>
</dbReference>
<evidence type="ECO:0000313" key="2">
    <source>
        <dbReference type="EMBL" id="KAF2318011.1"/>
    </source>
</evidence>
<reference evidence="2 3" key="1">
    <citation type="journal article" date="2020" name="Mol. Plant">
        <title>The Chromosome-Based Rubber Tree Genome Provides New Insights into Spurge Genome Evolution and Rubber Biosynthesis.</title>
        <authorList>
            <person name="Liu J."/>
            <person name="Shi C."/>
            <person name="Shi C.C."/>
            <person name="Li W."/>
            <person name="Zhang Q.J."/>
            <person name="Zhang Y."/>
            <person name="Li K."/>
            <person name="Lu H.F."/>
            <person name="Shi C."/>
            <person name="Zhu S.T."/>
            <person name="Xiao Z.Y."/>
            <person name="Nan H."/>
            <person name="Yue Y."/>
            <person name="Zhu X.G."/>
            <person name="Wu Y."/>
            <person name="Hong X.N."/>
            <person name="Fan G.Y."/>
            <person name="Tong Y."/>
            <person name="Zhang D."/>
            <person name="Mao C.L."/>
            <person name="Liu Y.L."/>
            <person name="Hao S.J."/>
            <person name="Liu W.Q."/>
            <person name="Lv M.Q."/>
            <person name="Zhang H.B."/>
            <person name="Liu Y."/>
            <person name="Hu-Tang G.R."/>
            <person name="Wang J.P."/>
            <person name="Wang J.H."/>
            <person name="Sun Y.H."/>
            <person name="Ni S.B."/>
            <person name="Chen W.B."/>
            <person name="Zhang X.C."/>
            <person name="Jiao Y.N."/>
            <person name="Eichler E.E."/>
            <person name="Li G.H."/>
            <person name="Liu X."/>
            <person name="Gao L.Z."/>
        </authorList>
    </citation>
    <scope>NUCLEOTIDE SEQUENCE [LARGE SCALE GENOMIC DNA]</scope>
    <source>
        <strain evidence="3">cv. GT1</strain>
        <tissue evidence="2">Leaf</tissue>
    </source>
</reference>
<keyword evidence="3" id="KW-1185">Reference proteome</keyword>
<evidence type="ECO:0000313" key="3">
    <source>
        <dbReference type="Proteomes" id="UP000467840"/>
    </source>
</evidence>